<dbReference type="AlphaFoldDB" id="X1NIJ6"/>
<dbReference type="PANTHER" id="PTHR24421:SF10">
    <property type="entry name" value="NITRATE_NITRITE SENSOR PROTEIN NARQ"/>
    <property type="match status" value="1"/>
</dbReference>
<dbReference type="InterPro" id="IPR003594">
    <property type="entry name" value="HATPase_dom"/>
</dbReference>
<proteinExistence type="predicted"/>
<keyword evidence="3" id="KW-0597">Phosphoprotein</keyword>
<accession>X1NIJ6</accession>
<dbReference type="InterPro" id="IPR036890">
    <property type="entry name" value="HATPase_C_sf"/>
</dbReference>
<dbReference type="InterPro" id="IPR005467">
    <property type="entry name" value="His_kinase_dom"/>
</dbReference>
<dbReference type="Gene3D" id="1.20.5.1930">
    <property type="match status" value="1"/>
</dbReference>
<keyword evidence="5" id="KW-0547">Nucleotide-binding</keyword>
<gene>
    <name evidence="9" type="ORF">S06H3_26582</name>
</gene>
<organism evidence="9">
    <name type="scientific">marine sediment metagenome</name>
    <dbReference type="NCBI Taxonomy" id="412755"/>
    <lineage>
        <taxon>unclassified sequences</taxon>
        <taxon>metagenomes</taxon>
        <taxon>ecological metagenomes</taxon>
    </lineage>
</organism>
<dbReference type="GO" id="GO:0016020">
    <property type="term" value="C:membrane"/>
    <property type="evidence" value="ECO:0007669"/>
    <property type="project" value="InterPro"/>
</dbReference>
<dbReference type="SUPFAM" id="SSF55874">
    <property type="entry name" value="ATPase domain of HSP90 chaperone/DNA topoisomerase II/histidine kinase"/>
    <property type="match status" value="1"/>
</dbReference>
<dbReference type="EC" id="2.7.13.3" evidence="2"/>
<dbReference type="Pfam" id="PF07730">
    <property type="entry name" value="HisKA_3"/>
    <property type="match status" value="1"/>
</dbReference>
<sequence length="217" mass="24609">MQESLRSYVRQITKAQEDERLRISRELHDSTAQNLIALLHRLENFSDSQENLPLEEARELWAIHEQVKDIVQGVRCLSRDLRPAILDDVGLLAALHWVSREFKTTYGIRISLQVHGSERRFVPEVELLLFRIIQEALRNVGRHSHASNAEVLIEFAENKTTVSVRDNGIGFQTLGKIDDLSRDGKLGLVGMQERVRLLGGNLEINSEPGKGTSVIVE</sequence>
<evidence type="ECO:0000259" key="8">
    <source>
        <dbReference type="PROSITE" id="PS50109"/>
    </source>
</evidence>
<evidence type="ECO:0000256" key="2">
    <source>
        <dbReference type="ARBA" id="ARBA00012438"/>
    </source>
</evidence>
<evidence type="ECO:0000256" key="4">
    <source>
        <dbReference type="ARBA" id="ARBA00022679"/>
    </source>
</evidence>
<evidence type="ECO:0000313" key="9">
    <source>
        <dbReference type="EMBL" id="GAI30026.1"/>
    </source>
</evidence>
<dbReference type="GO" id="GO:0046983">
    <property type="term" value="F:protein dimerization activity"/>
    <property type="evidence" value="ECO:0007669"/>
    <property type="project" value="InterPro"/>
</dbReference>
<dbReference type="InterPro" id="IPR011712">
    <property type="entry name" value="Sig_transdc_His_kin_sub3_dim/P"/>
</dbReference>
<evidence type="ECO:0000256" key="5">
    <source>
        <dbReference type="ARBA" id="ARBA00022741"/>
    </source>
</evidence>
<dbReference type="GO" id="GO:0000155">
    <property type="term" value="F:phosphorelay sensor kinase activity"/>
    <property type="evidence" value="ECO:0007669"/>
    <property type="project" value="InterPro"/>
</dbReference>
<name>X1NIJ6_9ZZZZ</name>
<dbReference type="Gene3D" id="3.30.565.10">
    <property type="entry name" value="Histidine kinase-like ATPase, C-terminal domain"/>
    <property type="match status" value="1"/>
</dbReference>
<dbReference type="PANTHER" id="PTHR24421">
    <property type="entry name" value="NITRATE/NITRITE SENSOR PROTEIN NARX-RELATED"/>
    <property type="match status" value="1"/>
</dbReference>
<protein>
    <recommendedName>
        <fullName evidence="2">histidine kinase</fullName>
        <ecNumber evidence="2">2.7.13.3</ecNumber>
    </recommendedName>
</protein>
<dbReference type="GO" id="GO:0005524">
    <property type="term" value="F:ATP binding"/>
    <property type="evidence" value="ECO:0007669"/>
    <property type="project" value="UniProtKB-KW"/>
</dbReference>
<feature type="domain" description="Histidine kinase" evidence="8">
    <location>
        <begin position="1"/>
        <end position="217"/>
    </location>
</feature>
<dbReference type="CDD" id="cd16917">
    <property type="entry name" value="HATPase_UhpB-NarQ-NarX-like"/>
    <property type="match status" value="1"/>
</dbReference>
<evidence type="ECO:0000256" key="7">
    <source>
        <dbReference type="ARBA" id="ARBA00022840"/>
    </source>
</evidence>
<dbReference type="InterPro" id="IPR050482">
    <property type="entry name" value="Sensor_HK_TwoCompSys"/>
</dbReference>
<dbReference type="EMBL" id="BARV01015375">
    <property type="protein sequence ID" value="GAI30026.1"/>
    <property type="molecule type" value="Genomic_DNA"/>
</dbReference>
<comment type="caution">
    <text evidence="9">The sequence shown here is derived from an EMBL/GenBank/DDBJ whole genome shotgun (WGS) entry which is preliminary data.</text>
</comment>
<reference evidence="9" key="1">
    <citation type="journal article" date="2014" name="Front. Microbiol.">
        <title>High frequency of phylogenetically diverse reductive dehalogenase-homologous genes in deep subseafloor sedimentary metagenomes.</title>
        <authorList>
            <person name="Kawai M."/>
            <person name="Futagami T."/>
            <person name="Toyoda A."/>
            <person name="Takaki Y."/>
            <person name="Nishi S."/>
            <person name="Hori S."/>
            <person name="Arai W."/>
            <person name="Tsubouchi T."/>
            <person name="Morono Y."/>
            <person name="Uchiyama I."/>
            <person name="Ito T."/>
            <person name="Fujiyama A."/>
            <person name="Inagaki F."/>
            <person name="Takami H."/>
        </authorList>
    </citation>
    <scope>NUCLEOTIDE SEQUENCE</scope>
    <source>
        <strain evidence="9">Expedition CK06-06</strain>
    </source>
</reference>
<keyword evidence="7" id="KW-0067">ATP-binding</keyword>
<dbReference type="PROSITE" id="PS50109">
    <property type="entry name" value="HIS_KIN"/>
    <property type="match status" value="1"/>
</dbReference>
<evidence type="ECO:0000256" key="1">
    <source>
        <dbReference type="ARBA" id="ARBA00000085"/>
    </source>
</evidence>
<keyword evidence="4" id="KW-0808">Transferase</keyword>
<feature type="non-terminal residue" evidence="9">
    <location>
        <position position="217"/>
    </location>
</feature>
<dbReference type="Pfam" id="PF02518">
    <property type="entry name" value="HATPase_c"/>
    <property type="match status" value="1"/>
</dbReference>
<evidence type="ECO:0000256" key="6">
    <source>
        <dbReference type="ARBA" id="ARBA00022777"/>
    </source>
</evidence>
<keyword evidence="6" id="KW-0418">Kinase</keyword>
<evidence type="ECO:0000256" key="3">
    <source>
        <dbReference type="ARBA" id="ARBA00022553"/>
    </source>
</evidence>
<comment type="catalytic activity">
    <reaction evidence="1">
        <text>ATP + protein L-histidine = ADP + protein N-phospho-L-histidine.</text>
        <dbReference type="EC" id="2.7.13.3"/>
    </reaction>
</comment>